<evidence type="ECO:0000313" key="1">
    <source>
        <dbReference type="EMBL" id="CAH2408012.1"/>
    </source>
</evidence>
<dbReference type="Proteomes" id="UP001152604">
    <property type="component" value="Unassembled WGS sequence"/>
</dbReference>
<gene>
    <name evidence="1" type="ORF">MES4922_90015</name>
</gene>
<proteinExistence type="predicted"/>
<name>A0ABM9EF65_9HYPH</name>
<evidence type="ECO:0000313" key="2">
    <source>
        <dbReference type="Proteomes" id="UP001152604"/>
    </source>
</evidence>
<keyword evidence="2" id="KW-1185">Reference proteome</keyword>
<accession>A0ABM9EF65</accession>
<organism evidence="1 2">
    <name type="scientific">Mesorhizobium ventifaucium</name>
    <dbReference type="NCBI Taxonomy" id="666020"/>
    <lineage>
        <taxon>Bacteria</taxon>
        <taxon>Pseudomonadati</taxon>
        <taxon>Pseudomonadota</taxon>
        <taxon>Alphaproteobacteria</taxon>
        <taxon>Hyphomicrobiales</taxon>
        <taxon>Phyllobacteriaceae</taxon>
        <taxon>Mesorhizobium</taxon>
    </lineage>
</organism>
<comment type="caution">
    <text evidence="1">The sequence shown here is derived from an EMBL/GenBank/DDBJ whole genome shotgun (WGS) entry which is preliminary data.</text>
</comment>
<reference evidence="1" key="1">
    <citation type="submission" date="2022-03" db="EMBL/GenBank/DDBJ databases">
        <authorList>
            <person name="Brunel B."/>
        </authorList>
    </citation>
    <scope>NUCLEOTIDE SEQUENCE</scope>
    <source>
        <strain evidence="1">STM4922sample</strain>
    </source>
</reference>
<protein>
    <submittedName>
        <fullName evidence="1">Uncharacterized protein</fullName>
    </submittedName>
</protein>
<sequence>MPIRRKVDKRRDGMPVEKLQLIWGFWARQNFCQLTGLHPPEEIAKARLSEAEEAELGRLHEECEAAGYDPLLAWC</sequence>
<dbReference type="EMBL" id="CAKXZS010000089">
    <property type="protein sequence ID" value="CAH2408012.1"/>
    <property type="molecule type" value="Genomic_DNA"/>
</dbReference>
<dbReference type="RefSeq" id="WP_254028151.1">
    <property type="nucleotide sequence ID" value="NZ_CAKXZS010000089.1"/>
</dbReference>